<feature type="region of interest" description="Disordered" evidence="1">
    <location>
        <begin position="1"/>
        <end position="47"/>
    </location>
</feature>
<feature type="region of interest" description="Disordered" evidence="1">
    <location>
        <begin position="80"/>
        <end position="114"/>
    </location>
</feature>
<evidence type="ECO:0000313" key="2">
    <source>
        <dbReference type="EMBL" id="KNC76457.1"/>
    </source>
</evidence>
<evidence type="ECO:0000256" key="1">
    <source>
        <dbReference type="SAM" id="MobiDB-lite"/>
    </source>
</evidence>
<dbReference type="Proteomes" id="UP000054560">
    <property type="component" value="Unassembled WGS sequence"/>
</dbReference>
<reference evidence="2 3" key="1">
    <citation type="submission" date="2011-02" db="EMBL/GenBank/DDBJ databases">
        <title>The Genome Sequence of Sphaeroforma arctica JP610.</title>
        <authorList>
            <consortium name="The Broad Institute Genome Sequencing Platform"/>
            <person name="Russ C."/>
            <person name="Cuomo C."/>
            <person name="Young S.K."/>
            <person name="Zeng Q."/>
            <person name="Gargeya S."/>
            <person name="Alvarado L."/>
            <person name="Berlin A."/>
            <person name="Chapman S.B."/>
            <person name="Chen Z."/>
            <person name="Freedman E."/>
            <person name="Gellesch M."/>
            <person name="Goldberg J."/>
            <person name="Griggs A."/>
            <person name="Gujja S."/>
            <person name="Heilman E."/>
            <person name="Heiman D."/>
            <person name="Howarth C."/>
            <person name="Mehta T."/>
            <person name="Neiman D."/>
            <person name="Pearson M."/>
            <person name="Roberts A."/>
            <person name="Saif S."/>
            <person name="Shea T."/>
            <person name="Shenoy N."/>
            <person name="Sisk P."/>
            <person name="Stolte C."/>
            <person name="Sykes S."/>
            <person name="White J."/>
            <person name="Yandava C."/>
            <person name="Burger G."/>
            <person name="Gray M.W."/>
            <person name="Holland P.W.H."/>
            <person name="King N."/>
            <person name="Lang F.B.F."/>
            <person name="Roger A.J."/>
            <person name="Ruiz-Trillo I."/>
            <person name="Haas B."/>
            <person name="Nusbaum C."/>
            <person name="Birren B."/>
        </authorList>
    </citation>
    <scope>NUCLEOTIDE SEQUENCE [LARGE SCALE GENOMIC DNA]</scope>
    <source>
        <strain evidence="2 3">JP610</strain>
    </source>
</reference>
<accession>A0A0L0FI41</accession>
<name>A0A0L0FI41_9EUKA</name>
<feature type="compositionally biased region" description="Basic and acidic residues" evidence="1">
    <location>
        <begin position="35"/>
        <end position="47"/>
    </location>
</feature>
<sequence length="114" mass="13019">MGKNGNADRAGRSTAWARTYKDEKRKAGVRTHLAKRADAGKLSEAQREQQLLQEKREAKEAKAKAFLEQEALWASMYESRVEDQDGDHNEEDQIDDLNVGPTDQCDHHRTRVII</sequence>
<dbReference type="GeneID" id="25911545"/>
<organism evidence="2 3">
    <name type="scientific">Sphaeroforma arctica JP610</name>
    <dbReference type="NCBI Taxonomy" id="667725"/>
    <lineage>
        <taxon>Eukaryota</taxon>
        <taxon>Ichthyosporea</taxon>
        <taxon>Ichthyophonida</taxon>
        <taxon>Sphaeroforma</taxon>
    </lineage>
</organism>
<dbReference type="RefSeq" id="XP_014150359.1">
    <property type="nucleotide sequence ID" value="XM_014294884.1"/>
</dbReference>
<proteinExistence type="predicted"/>
<dbReference type="EMBL" id="KQ243098">
    <property type="protein sequence ID" value="KNC76457.1"/>
    <property type="molecule type" value="Genomic_DNA"/>
</dbReference>
<gene>
    <name evidence="2" type="ORF">SARC_11041</name>
</gene>
<evidence type="ECO:0000313" key="3">
    <source>
        <dbReference type="Proteomes" id="UP000054560"/>
    </source>
</evidence>
<protein>
    <submittedName>
        <fullName evidence="2">Uncharacterized protein</fullName>
    </submittedName>
</protein>
<keyword evidence="3" id="KW-1185">Reference proteome</keyword>
<dbReference type="AlphaFoldDB" id="A0A0L0FI41"/>